<organism evidence="3 4">
    <name type="scientific">Helicocarpus griseus UAMH5409</name>
    <dbReference type="NCBI Taxonomy" id="1447875"/>
    <lineage>
        <taxon>Eukaryota</taxon>
        <taxon>Fungi</taxon>
        <taxon>Dikarya</taxon>
        <taxon>Ascomycota</taxon>
        <taxon>Pezizomycotina</taxon>
        <taxon>Eurotiomycetes</taxon>
        <taxon>Eurotiomycetidae</taxon>
        <taxon>Onygenales</taxon>
        <taxon>Ajellomycetaceae</taxon>
        <taxon>Helicocarpus</taxon>
    </lineage>
</organism>
<accession>A0A2B7WSG4</accession>
<feature type="region of interest" description="Disordered" evidence="1">
    <location>
        <begin position="111"/>
        <end position="216"/>
    </location>
</feature>
<feature type="signal peptide" evidence="2">
    <location>
        <begin position="1"/>
        <end position="20"/>
    </location>
</feature>
<evidence type="ECO:0000313" key="4">
    <source>
        <dbReference type="Proteomes" id="UP000223968"/>
    </source>
</evidence>
<dbReference type="Proteomes" id="UP000223968">
    <property type="component" value="Unassembled WGS sequence"/>
</dbReference>
<sequence>MKLPLITTSLLLALASSSAAWNLQLSGSGSTRLKMHGRDYTNGKCIDLKKSMSVKHASWDQATDWISDPKGVNFYEKKNCNNRRGWLSDKLKSWTFKKAITVGSYQITKSRPKKIGRREVDGEDYEDYEDEGYEAGEGEDDVDFEDEEDDEGEDDYEAGDGDEDVEGGEDDDDDEGDEDDDDDDDDDDDYEAGDDDEDIEAGEDEDEDDDDDDDDL</sequence>
<evidence type="ECO:0000256" key="1">
    <source>
        <dbReference type="SAM" id="MobiDB-lite"/>
    </source>
</evidence>
<evidence type="ECO:0000313" key="3">
    <source>
        <dbReference type="EMBL" id="PGG99420.1"/>
    </source>
</evidence>
<feature type="chain" id="PRO_5012021694" evidence="2">
    <location>
        <begin position="21"/>
        <end position="216"/>
    </location>
</feature>
<keyword evidence="2" id="KW-0732">Signal</keyword>
<dbReference type="EMBL" id="PDNB01000204">
    <property type="protein sequence ID" value="PGG99420.1"/>
    <property type="molecule type" value="Genomic_DNA"/>
</dbReference>
<feature type="compositionally biased region" description="Acidic residues" evidence="1">
    <location>
        <begin position="121"/>
        <end position="216"/>
    </location>
</feature>
<dbReference type="OrthoDB" id="4187684at2759"/>
<evidence type="ECO:0000256" key="2">
    <source>
        <dbReference type="SAM" id="SignalP"/>
    </source>
</evidence>
<name>A0A2B7WSG4_9EURO</name>
<proteinExistence type="predicted"/>
<protein>
    <submittedName>
        <fullName evidence="3">Uncharacterized protein</fullName>
    </submittedName>
</protein>
<comment type="caution">
    <text evidence="3">The sequence shown here is derived from an EMBL/GenBank/DDBJ whole genome shotgun (WGS) entry which is preliminary data.</text>
</comment>
<gene>
    <name evidence="3" type="ORF">AJ79_08536</name>
</gene>
<reference evidence="3 4" key="1">
    <citation type="submission" date="2017-10" db="EMBL/GenBank/DDBJ databases">
        <title>Comparative genomics in systemic dimorphic fungi from Ajellomycetaceae.</title>
        <authorList>
            <person name="Munoz J.F."/>
            <person name="Mcewen J.G."/>
            <person name="Clay O.K."/>
            <person name="Cuomo C.A."/>
        </authorList>
    </citation>
    <scope>NUCLEOTIDE SEQUENCE [LARGE SCALE GENOMIC DNA]</scope>
    <source>
        <strain evidence="3 4">UAMH5409</strain>
    </source>
</reference>
<dbReference type="AlphaFoldDB" id="A0A2B7WSG4"/>
<keyword evidence="4" id="KW-1185">Reference proteome</keyword>